<keyword evidence="4" id="KW-1185">Reference proteome</keyword>
<proteinExistence type="inferred from homology"/>
<name>A0A7K0BWS2_9ACTN</name>
<evidence type="ECO:0000256" key="1">
    <source>
        <dbReference type="ARBA" id="ARBA00008710"/>
    </source>
</evidence>
<comment type="similarity">
    <text evidence="1">Belongs to the F420H(2)-dependent quinone reductase family.</text>
</comment>
<organism evidence="3 4">
    <name type="scientific">Actinomadura macrotermitis</name>
    <dbReference type="NCBI Taxonomy" id="2585200"/>
    <lineage>
        <taxon>Bacteria</taxon>
        <taxon>Bacillati</taxon>
        <taxon>Actinomycetota</taxon>
        <taxon>Actinomycetes</taxon>
        <taxon>Streptosporangiales</taxon>
        <taxon>Thermomonosporaceae</taxon>
        <taxon>Actinomadura</taxon>
    </lineage>
</organism>
<dbReference type="RefSeq" id="WP_153533754.1">
    <property type="nucleotide sequence ID" value="NZ_WEGH01000002.1"/>
</dbReference>
<dbReference type="EC" id="1.-.-.-" evidence="3"/>
<dbReference type="PANTHER" id="PTHR39428">
    <property type="entry name" value="F420H(2)-DEPENDENT QUINONE REDUCTASE RV1261C"/>
    <property type="match status" value="1"/>
</dbReference>
<dbReference type="GO" id="GO:0005886">
    <property type="term" value="C:plasma membrane"/>
    <property type="evidence" value="ECO:0007669"/>
    <property type="project" value="TreeGrafter"/>
</dbReference>
<dbReference type="OrthoDB" id="8225825at2"/>
<protein>
    <submittedName>
        <fullName evidence="3">Deazaflavin-dependent nitroreductase</fullName>
        <ecNumber evidence="3">1.-.-.-</ecNumber>
    </submittedName>
</protein>
<gene>
    <name evidence="3" type="primary">ddn_2</name>
    <name evidence="3" type="ORF">ACRB68_36940</name>
</gene>
<keyword evidence="3" id="KW-0560">Oxidoreductase</keyword>
<dbReference type="EMBL" id="WEGH01000002">
    <property type="protein sequence ID" value="MQY05617.1"/>
    <property type="molecule type" value="Genomic_DNA"/>
</dbReference>
<dbReference type="Gene3D" id="2.30.110.10">
    <property type="entry name" value="Electron Transport, Fmn-binding Protein, Chain A"/>
    <property type="match status" value="1"/>
</dbReference>
<dbReference type="GO" id="GO:0016491">
    <property type="term" value="F:oxidoreductase activity"/>
    <property type="evidence" value="ECO:0007669"/>
    <property type="project" value="UniProtKB-KW"/>
</dbReference>
<evidence type="ECO:0000256" key="2">
    <source>
        <dbReference type="ARBA" id="ARBA00049106"/>
    </source>
</evidence>
<dbReference type="AlphaFoldDB" id="A0A7K0BWS2"/>
<dbReference type="NCBIfam" id="TIGR00026">
    <property type="entry name" value="hi_GC_TIGR00026"/>
    <property type="match status" value="1"/>
</dbReference>
<dbReference type="PANTHER" id="PTHR39428:SF1">
    <property type="entry name" value="F420H(2)-DEPENDENT QUINONE REDUCTASE RV1261C"/>
    <property type="match status" value="1"/>
</dbReference>
<evidence type="ECO:0000313" key="3">
    <source>
        <dbReference type="EMBL" id="MQY05617.1"/>
    </source>
</evidence>
<comment type="caution">
    <text evidence="3">The sequence shown here is derived from an EMBL/GenBank/DDBJ whole genome shotgun (WGS) entry which is preliminary data.</text>
</comment>
<dbReference type="GO" id="GO:0070967">
    <property type="term" value="F:coenzyme F420 binding"/>
    <property type="evidence" value="ECO:0007669"/>
    <property type="project" value="TreeGrafter"/>
</dbReference>
<dbReference type="InterPro" id="IPR012349">
    <property type="entry name" value="Split_barrel_FMN-bd"/>
</dbReference>
<comment type="catalytic activity">
    <reaction evidence="2">
        <text>oxidized coenzyme F420-(gamma-L-Glu)(n) + a quinol + H(+) = reduced coenzyme F420-(gamma-L-Glu)(n) + a quinone</text>
        <dbReference type="Rhea" id="RHEA:39663"/>
        <dbReference type="Rhea" id="RHEA-COMP:12939"/>
        <dbReference type="Rhea" id="RHEA-COMP:14378"/>
        <dbReference type="ChEBI" id="CHEBI:15378"/>
        <dbReference type="ChEBI" id="CHEBI:24646"/>
        <dbReference type="ChEBI" id="CHEBI:132124"/>
        <dbReference type="ChEBI" id="CHEBI:133980"/>
        <dbReference type="ChEBI" id="CHEBI:139511"/>
    </reaction>
</comment>
<accession>A0A7K0BWS2</accession>
<dbReference type="SUPFAM" id="SSF50475">
    <property type="entry name" value="FMN-binding split barrel"/>
    <property type="match status" value="1"/>
</dbReference>
<dbReference type="Proteomes" id="UP000487268">
    <property type="component" value="Unassembled WGS sequence"/>
</dbReference>
<evidence type="ECO:0000313" key="4">
    <source>
        <dbReference type="Proteomes" id="UP000487268"/>
    </source>
</evidence>
<dbReference type="Pfam" id="PF04075">
    <property type="entry name" value="F420H2_quin_red"/>
    <property type="match status" value="1"/>
</dbReference>
<sequence>MSMPGDIREINRSVIEEFRANGGVVTQLGLENTRVVLLTTTGVKTGLPRTTPLGCFEDGPGRVFVWASAMAAPAHPAWYRNLAANPRVTIELGTGSGTVEHYEAIATTAEGAERERLLGVLKEARPHIAAHQDRTDREIPVVVVEYRSQAT</sequence>
<reference evidence="3 4" key="1">
    <citation type="submission" date="2019-10" db="EMBL/GenBank/DDBJ databases">
        <title>Actinomadura rubteroloni sp. nov. and Actinomadura macrotermitis sp. nov., isolated from the gut of fungus growing-termite Macrotermes natalensis.</title>
        <authorList>
            <person name="Benndorf R."/>
            <person name="Martin K."/>
            <person name="Kuefner M."/>
            <person name="De Beer W."/>
            <person name="Kaster A.-K."/>
            <person name="Vollmers J."/>
            <person name="Poulsen M."/>
            <person name="Beemelmanns C."/>
        </authorList>
    </citation>
    <scope>NUCLEOTIDE SEQUENCE [LARGE SCALE GENOMIC DNA]</scope>
    <source>
        <strain evidence="3 4">RB68</strain>
    </source>
</reference>
<dbReference type="InterPro" id="IPR004378">
    <property type="entry name" value="F420H2_quin_Rdtase"/>
</dbReference>